<name>A0A9P5AG18_9HYPO</name>
<feature type="compositionally biased region" description="Low complexity" evidence="1">
    <location>
        <begin position="131"/>
        <end position="145"/>
    </location>
</feature>
<dbReference type="OrthoDB" id="3521097at2759"/>
<gene>
    <name evidence="2" type="ORF">FBEOM_8029</name>
</gene>
<dbReference type="EMBL" id="PVQB02000367">
    <property type="protein sequence ID" value="KAF4338130.1"/>
    <property type="molecule type" value="Genomic_DNA"/>
</dbReference>
<feature type="region of interest" description="Disordered" evidence="1">
    <location>
        <begin position="1"/>
        <end position="25"/>
    </location>
</feature>
<dbReference type="PANTHER" id="PTHR38166">
    <property type="entry name" value="C2H2-TYPE DOMAIN-CONTAINING PROTEIN-RELATED"/>
    <property type="match status" value="1"/>
</dbReference>
<feature type="compositionally biased region" description="Polar residues" evidence="1">
    <location>
        <begin position="79"/>
        <end position="95"/>
    </location>
</feature>
<feature type="compositionally biased region" description="Polar residues" evidence="1">
    <location>
        <begin position="147"/>
        <end position="160"/>
    </location>
</feature>
<feature type="region of interest" description="Disordered" evidence="1">
    <location>
        <begin position="470"/>
        <end position="538"/>
    </location>
</feature>
<organism evidence="2 3">
    <name type="scientific">Fusarium beomiforme</name>
    <dbReference type="NCBI Taxonomy" id="44412"/>
    <lineage>
        <taxon>Eukaryota</taxon>
        <taxon>Fungi</taxon>
        <taxon>Dikarya</taxon>
        <taxon>Ascomycota</taxon>
        <taxon>Pezizomycotina</taxon>
        <taxon>Sordariomycetes</taxon>
        <taxon>Hypocreomycetidae</taxon>
        <taxon>Hypocreales</taxon>
        <taxon>Nectriaceae</taxon>
        <taxon>Fusarium</taxon>
        <taxon>Fusarium burgessii species complex</taxon>
    </lineage>
</organism>
<feature type="region of interest" description="Disordered" evidence="1">
    <location>
        <begin position="210"/>
        <end position="284"/>
    </location>
</feature>
<evidence type="ECO:0000313" key="2">
    <source>
        <dbReference type="EMBL" id="KAF4338130.1"/>
    </source>
</evidence>
<proteinExistence type="predicted"/>
<feature type="region of interest" description="Disordered" evidence="1">
    <location>
        <begin position="125"/>
        <end position="176"/>
    </location>
</feature>
<reference evidence="2" key="1">
    <citation type="journal article" date="2017" name="Mycologia">
        <title>Fusarium algeriense, sp. nov., a novel toxigenic crown rot pathogen of durum wheat from Algeria is nested in the Fusarium burgessii species complex.</title>
        <authorList>
            <person name="Laraba I."/>
            <person name="Keddad A."/>
            <person name="Boureghda H."/>
            <person name="Abdallah N."/>
            <person name="Vaughan M.M."/>
            <person name="Proctor R.H."/>
            <person name="Busman M."/>
            <person name="O'Donnell K."/>
        </authorList>
    </citation>
    <scope>NUCLEOTIDE SEQUENCE</scope>
    <source>
        <strain evidence="2">NRRL 25174</strain>
    </source>
</reference>
<evidence type="ECO:0000256" key="1">
    <source>
        <dbReference type="SAM" id="MobiDB-lite"/>
    </source>
</evidence>
<keyword evidence="3" id="KW-1185">Reference proteome</keyword>
<dbReference type="PANTHER" id="PTHR38166:SF1">
    <property type="entry name" value="C2H2-TYPE DOMAIN-CONTAINING PROTEIN"/>
    <property type="match status" value="1"/>
</dbReference>
<dbReference type="Proteomes" id="UP000730481">
    <property type="component" value="Unassembled WGS sequence"/>
</dbReference>
<feature type="region of interest" description="Disordered" evidence="1">
    <location>
        <begin position="70"/>
        <end position="110"/>
    </location>
</feature>
<feature type="compositionally biased region" description="Basic and acidic residues" evidence="1">
    <location>
        <begin position="220"/>
        <end position="237"/>
    </location>
</feature>
<sequence length="538" mass="60890">MVRSLSDESEHDCIGIWPDSDNSVAPWPRDVLIEDEAEKKKIPAGFDSPMEMINWLTNHEQETEGRLLHPVTDVPSVASVPSLNRSDETMSTSTRSVHEATRTSDDDDETAMTQRWREINLYHKHARKSASDSSSDISGRSSPVSCVSESGTPVTSPSSDGSDEESTASTDEIAENASDLRTHEVLFIYADQTYQRFRFAYDSDEESFCSDQDSQPCDADDNKSDTCDDNKRQEREGSQVGSCNRTEKENGLLQAQDQRPKRAAEDDENDHQQVSRSKKSKKQEDSHLRLACPFYKHDPIRYRRCHAHVLKRNSYVKQHLFRCHMQPVHCDICLSIWPNDEMLREHRRAQTCEKREYVAPDGITPEQERKLRSRLGSQNKSESDQWFELYSILFPDEQKPKSAYLNGELSEDAESLREFIEGRGTDLMMEELKSSGLILEEGIHSQEFQKGLQNALTTIFDGWHNQRKGINGDVGARSNKRLKSTPGEFPSTNGHGRARADTGSTNTTMTMVDDQNEGGETRQTTLSSTQKGEVVLGL</sequence>
<dbReference type="AlphaFoldDB" id="A0A9P5AG18"/>
<accession>A0A9P5AG18</accession>
<feature type="compositionally biased region" description="Polar residues" evidence="1">
    <location>
        <begin position="521"/>
        <end position="531"/>
    </location>
</feature>
<feature type="compositionally biased region" description="Basic and acidic residues" evidence="1">
    <location>
        <begin position="1"/>
        <end position="13"/>
    </location>
</feature>
<protein>
    <submittedName>
        <fullName evidence="2">Ammonium transporter 1</fullName>
    </submittedName>
</protein>
<reference evidence="2" key="2">
    <citation type="submission" date="2020-02" db="EMBL/GenBank/DDBJ databases">
        <title>Identification and distribution of gene clusters putatively required for synthesis of sphingolipid metabolism inhibitors in phylogenetically diverse species of the filamentous fungus Fusarium.</title>
        <authorList>
            <person name="Kim H.-S."/>
            <person name="Busman M."/>
            <person name="Brown D.W."/>
            <person name="Divon H."/>
            <person name="Uhlig S."/>
            <person name="Proctor R.H."/>
        </authorList>
    </citation>
    <scope>NUCLEOTIDE SEQUENCE</scope>
    <source>
        <strain evidence="2">NRRL 25174</strain>
    </source>
</reference>
<evidence type="ECO:0000313" key="3">
    <source>
        <dbReference type="Proteomes" id="UP000730481"/>
    </source>
</evidence>
<comment type="caution">
    <text evidence="2">The sequence shown here is derived from an EMBL/GenBank/DDBJ whole genome shotgun (WGS) entry which is preliminary data.</text>
</comment>